<dbReference type="Proteomes" id="UP001432322">
    <property type="component" value="Unassembled WGS sequence"/>
</dbReference>
<dbReference type="PROSITE" id="PS01225">
    <property type="entry name" value="CTCK_2"/>
    <property type="match status" value="1"/>
</dbReference>
<evidence type="ECO:0000256" key="4">
    <source>
        <dbReference type="ARBA" id="ARBA00023157"/>
    </source>
</evidence>
<evidence type="ECO:0000256" key="2">
    <source>
        <dbReference type="ARBA" id="ARBA00006552"/>
    </source>
</evidence>
<feature type="disulfide bond" evidence="5">
    <location>
        <begin position="66"/>
        <end position="118"/>
    </location>
</feature>
<gene>
    <name evidence="8" type="ORF">PFISCL1PPCAC_1008</name>
</gene>
<dbReference type="InterPro" id="IPR006208">
    <property type="entry name" value="Glyco_hormone_CN"/>
</dbReference>
<comment type="similarity">
    <text evidence="2">Belongs to the glycoprotein hormones subunit beta family.</text>
</comment>
<evidence type="ECO:0000259" key="7">
    <source>
        <dbReference type="PROSITE" id="PS01225"/>
    </source>
</evidence>
<feature type="disulfide bond" evidence="5">
    <location>
        <begin position="52"/>
        <end position="101"/>
    </location>
</feature>
<accession>A0AAV5UT98</accession>
<evidence type="ECO:0000256" key="3">
    <source>
        <dbReference type="ARBA" id="ARBA00022525"/>
    </source>
</evidence>
<reference evidence="8" key="1">
    <citation type="submission" date="2023-10" db="EMBL/GenBank/DDBJ databases">
        <title>Genome assembly of Pristionchus species.</title>
        <authorList>
            <person name="Yoshida K."/>
            <person name="Sommer R.J."/>
        </authorList>
    </citation>
    <scope>NUCLEOTIDE SEQUENCE</scope>
    <source>
        <strain evidence="8">RS5133</strain>
    </source>
</reference>
<dbReference type="SUPFAM" id="SSF57501">
    <property type="entry name" value="Cystine-knot cytokines"/>
    <property type="match status" value="1"/>
</dbReference>
<dbReference type="GO" id="GO:0005615">
    <property type="term" value="C:extracellular space"/>
    <property type="evidence" value="ECO:0007669"/>
    <property type="project" value="TreeGrafter"/>
</dbReference>
<organism evidence="8 9">
    <name type="scientific">Pristionchus fissidentatus</name>
    <dbReference type="NCBI Taxonomy" id="1538716"/>
    <lineage>
        <taxon>Eukaryota</taxon>
        <taxon>Metazoa</taxon>
        <taxon>Ecdysozoa</taxon>
        <taxon>Nematoda</taxon>
        <taxon>Chromadorea</taxon>
        <taxon>Rhabditida</taxon>
        <taxon>Rhabditina</taxon>
        <taxon>Diplogasteromorpha</taxon>
        <taxon>Diplogasteroidea</taxon>
        <taxon>Neodiplogasteridae</taxon>
        <taxon>Pristionchus</taxon>
    </lineage>
</organism>
<feature type="chain" id="PRO_5043741940" description="CTCK domain-containing protein" evidence="6">
    <location>
        <begin position="32"/>
        <end position="134"/>
    </location>
</feature>
<keyword evidence="6" id="KW-0732">Signal</keyword>
<evidence type="ECO:0000256" key="5">
    <source>
        <dbReference type="PROSITE-ProRule" id="PRU00039"/>
    </source>
</evidence>
<name>A0AAV5UT98_9BILA</name>
<evidence type="ECO:0000313" key="8">
    <source>
        <dbReference type="EMBL" id="GMT09711.1"/>
    </source>
</evidence>
<dbReference type="AlphaFoldDB" id="A0AAV5UT98"/>
<feature type="non-terminal residue" evidence="8">
    <location>
        <position position="134"/>
    </location>
</feature>
<dbReference type="SMART" id="SM00041">
    <property type="entry name" value="CT"/>
    <property type="match status" value="1"/>
</dbReference>
<dbReference type="EMBL" id="BTSY01000001">
    <property type="protein sequence ID" value="GMT09711.1"/>
    <property type="molecule type" value="Genomic_DNA"/>
</dbReference>
<dbReference type="Pfam" id="PF00007">
    <property type="entry name" value="Cys_knot"/>
    <property type="match status" value="1"/>
</dbReference>
<comment type="caution">
    <text evidence="5">Lacks conserved residue(s) required for the propagation of feature annotation.</text>
</comment>
<keyword evidence="3" id="KW-0964">Secreted</keyword>
<dbReference type="PANTHER" id="PTHR11515">
    <property type="entry name" value="GLYCOPROTEIN HORMONE BETA CHAIN"/>
    <property type="match status" value="1"/>
</dbReference>
<dbReference type="GO" id="GO:0005737">
    <property type="term" value="C:cytoplasm"/>
    <property type="evidence" value="ECO:0007669"/>
    <property type="project" value="TreeGrafter"/>
</dbReference>
<feature type="disulfide bond" evidence="5">
    <location>
        <begin position="62"/>
        <end position="116"/>
    </location>
</feature>
<keyword evidence="4 5" id="KW-1015">Disulfide bond</keyword>
<comment type="subcellular location">
    <subcellularLocation>
        <location evidence="1">Secreted</location>
    </subcellularLocation>
</comment>
<dbReference type="PANTHER" id="PTHR11515:SF13">
    <property type="entry name" value="GLYCOPROTEIN HORMONE BETA 5, ISOFORM A"/>
    <property type="match status" value="1"/>
</dbReference>
<protein>
    <recommendedName>
        <fullName evidence="7">CTCK domain-containing protein</fullName>
    </recommendedName>
</protein>
<keyword evidence="9" id="KW-1185">Reference proteome</keyword>
<comment type="caution">
    <text evidence="8">The sequence shown here is derived from an EMBL/GenBank/DDBJ whole genome shotgun (WGS) entry which is preliminary data.</text>
</comment>
<proteinExistence type="inferred from homology"/>
<evidence type="ECO:0000256" key="1">
    <source>
        <dbReference type="ARBA" id="ARBA00004613"/>
    </source>
</evidence>
<evidence type="ECO:0000256" key="6">
    <source>
        <dbReference type="SAM" id="SignalP"/>
    </source>
</evidence>
<feature type="domain" description="CTCK" evidence="7">
    <location>
        <begin position="38"/>
        <end position="122"/>
    </location>
</feature>
<dbReference type="GO" id="GO:0005179">
    <property type="term" value="F:hormone activity"/>
    <property type="evidence" value="ECO:0007669"/>
    <property type="project" value="InterPro"/>
</dbReference>
<dbReference type="GO" id="GO:0007186">
    <property type="term" value="P:G protein-coupled receptor signaling pathway"/>
    <property type="evidence" value="ECO:0007669"/>
    <property type="project" value="TreeGrafter"/>
</dbReference>
<dbReference type="InterPro" id="IPR006207">
    <property type="entry name" value="Cys_knot_C"/>
</dbReference>
<evidence type="ECO:0000313" key="9">
    <source>
        <dbReference type="Proteomes" id="UP001432322"/>
    </source>
</evidence>
<sequence>MHSTERRPGAAATTLLLTLLYCLSLPQLARAGLHSRGCHRVGRIVEIDDPDCEFMSVKVNACAGYCMSFSFYDPIERRMKAESSTCCRMDDSEEVVVELTCEKENRVVRIPTALTCKCAECANDISRNAASLFL</sequence>
<dbReference type="Gene3D" id="2.10.90.10">
    <property type="entry name" value="Cystine-knot cytokines"/>
    <property type="match status" value="1"/>
</dbReference>
<feature type="signal peptide" evidence="6">
    <location>
        <begin position="1"/>
        <end position="31"/>
    </location>
</feature>
<dbReference type="InterPro" id="IPR029034">
    <property type="entry name" value="Cystine-knot_cytokine"/>
</dbReference>
<dbReference type="InterPro" id="IPR001545">
    <property type="entry name" value="Gonadotropin_bsu"/>
</dbReference>